<dbReference type="OrthoDB" id="9802453at2"/>
<keyword evidence="7" id="KW-0479">Metal-binding</keyword>
<feature type="site" description="Transition state stabilizer" evidence="7">
    <location>
        <position position="179"/>
    </location>
</feature>
<evidence type="ECO:0000256" key="3">
    <source>
        <dbReference type="ARBA" id="ARBA00022679"/>
    </source>
</evidence>
<evidence type="ECO:0000313" key="9">
    <source>
        <dbReference type="EMBL" id="KIS24285.1"/>
    </source>
</evidence>
<feature type="binding site" evidence="7">
    <location>
        <position position="14"/>
    </location>
    <ligand>
        <name>ATP</name>
        <dbReference type="ChEBI" id="CHEBI:30616"/>
    </ligand>
</feature>
<dbReference type="InterPro" id="IPR043129">
    <property type="entry name" value="ATPase_NBD"/>
</dbReference>
<comment type="function">
    <text evidence="7">Catalyzes the formation of acetyl phosphate from acetate and ATP. Can also catalyze the reverse reaction.</text>
</comment>
<name>A0A0D1BV84_CLOBO</name>
<evidence type="ECO:0000256" key="2">
    <source>
        <dbReference type="ARBA" id="ARBA00022490"/>
    </source>
</evidence>
<comment type="cofactor">
    <cofactor evidence="7">
        <name>Mg(2+)</name>
        <dbReference type="ChEBI" id="CHEBI:18420"/>
    </cofactor>
    <cofactor evidence="7">
        <name>Mn(2+)</name>
        <dbReference type="ChEBI" id="CHEBI:29035"/>
    </cofactor>
    <text evidence="7">Mg(2+). Can also accept Mn(2+).</text>
</comment>
<sequence>MKILVVNCGSSSLKYQLIDMTSEEALAKGLVERIGIEGSILTQKVNGEKYIIEEPMKDHKKAIELVLKALVDKEHGVISDMSEIAAVGHRVVHGGEKYASSVLIDDEVMKALEDCVKLAPLHNPPNIIGINACRELMPKTPMVAVFDTAFHQTLPDYAYMYPLPYELYEQNGIRKYGFHGTSHRYVSSVASEMMGKDLKDIKVITCHLGNGASLCAVKEGKSVETSMGFTPLAGLAMGTRCGDIDPAILLFMERELKMSPDEVDNVINKKSGVLGISGVSSDFRDIEGAAEEGNKRAKLALDVYHYTVRQTIGAYTAVLNGVDAIVFTAGLGENSAASREEILNGLEYLGIKIDAEKNKQRGKQIEISTEDSKVKVFVIPTDEELMIARDTKEITAK</sequence>
<keyword evidence="7" id="KW-0460">Magnesium</keyword>
<dbReference type="UniPathway" id="UPA00340">
    <property type="reaction ID" value="UER00458"/>
</dbReference>
<comment type="catalytic activity">
    <reaction evidence="7">
        <text>acetate + ATP = acetyl phosphate + ADP</text>
        <dbReference type="Rhea" id="RHEA:11352"/>
        <dbReference type="ChEBI" id="CHEBI:22191"/>
        <dbReference type="ChEBI" id="CHEBI:30089"/>
        <dbReference type="ChEBI" id="CHEBI:30616"/>
        <dbReference type="ChEBI" id="CHEBI:456216"/>
        <dbReference type="EC" id="2.7.2.1"/>
    </reaction>
</comment>
<dbReference type="PANTHER" id="PTHR21060">
    <property type="entry name" value="ACETATE KINASE"/>
    <property type="match status" value="1"/>
</dbReference>
<dbReference type="PIRSF" id="PIRSF000722">
    <property type="entry name" value="Acetate_prop_kin"/>
    <property type="match status" value="1"/>
</dbReference>
<evidence type="ECO:0000256" key="8">
    <source>
        <dbReference type="RuleBase" id="RU003835"/>
    </source>
</evidence>
<dbReference type="NCBIfam" id="TIGR00016">
    <property type="entry name" value="ackA"/>
    <property type="match status" value="1"/>
</dbReference>
<feature type="binding site" evidence="7">
    <location>
        <begin position="207"/>
        <end position="211"/>
    </location>
    <ligand>
        <name>ATP</name>
        <dbReference type="ChEBI" id="CHEBI:30616"/>
    </ligand>
</feature>
<evidence type="ECO:0000256" key="6">
    <source>
        <dbReference type="ARBA" id="ARBA00022840"/>
    </source>
</evidence>
<dbReference type="InterPro" id="IPR023865">
    <property type="entry name" value="Aliphatic_acid_kinase_CS"/>
</dbReference>
<reference evidence="9 10" key="1">
    <citation type="submission" date="2014-06" db="EMBL/GenBank/DDBJ databases">
        <title>Genome characterization of distinct group I Clostridium botulinum lineages.</title>
        <authorList>
            <person name="Giordani F."/>
            <person name="Anselmo A."/>
            <person name="Fillo S."/>
            <person name="Palozzi A.M."/>
            <person name="Fortunato A."/>
            <person name="Gentile B."/>
            <person name="Ciammaruconi A."/>
            <person name="Anniballi F."/>
            <person name="De Medici D."/>
            <person name="Lista F."/>
        </authorList>
    </citation>
    <scope>NUCLEOTIDE SEQUENCE [LARGE SCALE GENOMIC DNA]</scope>
    <source>
        <strain evidence="9 10">B2 450</strain>
    </source>
</reference>
<dbReference type="InterPro" id="IPR004372">
    <property type="entry name" value="Ac/propionate_kinase"/>
</dbReference>
<dbReference type="EMBL" id="JXSU01000007">
    <property type="protein sequence ID" value="KIS24285.1"/>
    <property type="molecule type" value="Genomic_DNA"/>
</dbReference>
<dbReference type="HAMAP" id="MF_00020">
    <property type="entry name" value="Acetate_kinase"/>
    <property type="match status" value="1"/>
</dbReference>
<organism evidence="9 10">
    <name type="scientific">Clostridium botulinum B2 450</name>
    <dbReference type="NCBI Taxonomy" id="1379739"/>
    <lineage>
        <taxon>Bacteria</taxon>
        <taxon>Bacillati</taxon>
        <taxon>Bacillota</taxon>
        <taxon>Clostridia</taxon>
        <taxon>Eubacteriales</taxon>
        <taxon>Clostridiaceae</taxon>
        <taxon>Clostridium</taxon>
    </lineage>
</organism>
<dbReference type="GO" id="GO:0005524">
    <property type="term" value="F:ATP binding"/>
    <property type="evidence" value="ECO:0007669"/>
    <property type="project" value="UniProtKB-KW"/>
</dbReference>
<comment type="subcellular location">
    <subcellularLocation>
        <location evidence="7">Cytoplasm</location>
    </subcellularLocation>
</comment>
<dbReference type="GO" id="GO:0008776">
    <property type="term" value="F:acetate kinase activity"/>
    <property type="evidence" value="ECO:0007669"/>
    <property type="project" value="UniProtKB-UniRule"/>
</dbReference>
<dbReference type="PRINTS" id="PR00471">
    <property type="entry name" value="ACETATEKNASE"/>
</dbReference>
<evidence type="ECO:0000256" key="4">
    <source>
        <dbReference type="ARBA" id="ARBA00022741"/>
    </source>
</evidence>
<dbReference type="Proteomes" id="UP000032250">
    <property type="component" value="Unassembled WGS sequence"/>
</dbReference>
<dbReference type="Pfam" id="PF00871">
    <property type="entry name" value="Acetate_kinase"/>
    <property type="match status" value="1"/>
</dbReference>
<dbReference type="Gene3D" id="3.30.420.40">
    <property type="match status" value="2"/>
</dbReference>
<dbReference type="RefSeq" id="WP_042384694.1">
    <property type="nucleotide sequence ID" value="NZ_JXSU01000007.1"/>
</dbReference>
<keyword evidence="2 7" id="KW-0963">Cytoplasm</keyword>
<dbReference type="GO" id="GO:0000287">
    <property type="term" value="F:magnesium ion binding"/>
    <property type="evidence" value="ECO:0007669"/>
    <property type="project" value="UniProtKB-UniRule"/>
</dbReference>
<feature type="site" description="Transition state stabilizer" evidence="7">
    <location>
        <position position="240"/>
    </location>
</feature>
<evidence type="ECO:0000313" key="10">
    <source>
        <dbReference type="Proteomes" id="UP000032250"/>
    </source>
</evidence>
<dbReference type="HOGENOM" id="CLU_020352_0_1_9"/>
<dbReference type="SUPFAM" id="SSF53067">
    <property type="entry name" value="Actin-like ATPase domain"/>
    <property type="match status" value="2"/>
</dbReference>
<proteinExistence type="inferred from homology"/>
<feature type="binding site" evidence="7">
    <location>
        <begin position="282"/>
        <end position="284"/>
    </location>
    <ligand>
        <name>ATP</name>
        <dbReference type="ChEBI" id="CHEBI:30616"/>
    </ligand>
</feature>
<protein>
    <recommendedName>
        <fullName evidence="7">Acetate kinase</fullName>
        <ecNumber evidence="7">2.7.2.1</ecNumber>
    </recommendedName>
    <alternativeName>
        <fullName evidence="7">Acetokinase</fullName>
    </alternativeName>
</protein>
<gene>
    <name evidence="7" type="primary">ackA</name>
    <name evidence="9" type="ORF">N495_12110</name>
</gene>
<dbReference type="PATRIC" id="fig|1379739.3.peg.2806"/>
<feature type="binding site" evidence="7">
    <location>
        <position position="90"/>
    </location>
    <ligand>
        <name>substrate</name>
    </ligand>
</feature>
<dbReference type="PANTHER" id="PTHR21060:SF15">
    <property type="entry name" value="ACETATE KINASE-RELATED"/>
    <property type="match status" value="1"/>
</dbReference>
<comment type="caution">
    <text evidence="9">The sequence shown here is derived from an EMBL/GenBank/DDBJ whole genome shotgun (WGS) entry which is preliminary data.</text>
</comment>
<comment type="subunit">
    <text evidence="7">Homodimer.</text>
</comment>
<accession>A0A0D1BV84</accession>
<evidence type="ECO:0000256" key="7">
    <source>
        <dbReference type="HAMAP-Rule" id="MF_00020"/>
    </source>
</evidence>
<evidence type="ECO:0000256" key="5">
    <source>
        <dbReference type="ARBA" id="ARBA00022777"/>
    </source>
</evidence>
<dbReference type="GO" id="GO:0005737">
    <property type="term" value="C:cytoplasm"/>
    <property type="evidence" value="ECO:0007669"/>
    <property type="project" value="UniProtKB-SubCell"/>
</dbReference>
<dbReference type="EC" id="2.7.2.1" evidence="7"/>
<keyword evidence="3 7" id="KW-0808">Transferase</keyword>
<evidence type="ECO:0000256" key="1">
    <source>
        <dbReference type="ARBA" id="ARBA00008748"/>
    </source>
</evidence>
<dbReference type="GO" id="GO:0006085">
    <property type="term" value="P:acetyl-CoA biosynthetic process"/>
    <property type="evidence" value="ECO:0007669"/>
    <property type="project" value="UniProtKB-UniRule"/>
</dbReference>
<comment type="similarity">
    <text evidence="1 7 8">Belongs to the acetokinase family.</text>
</comment>
<comment type="pathway">
    <text evidence="7">Metabolic intermediate biosynthesis; acetyl-CoA biosynthesis; acetyl-CoA from acetate: step 1/2.</text>
</comment>
<dbReference type="PROSITE" id="PS01076">
    <property type="entry name" value="ACETATE_KINASE_2"/>
    <property type="match status" value="1"/>
</dbReference>
<keyword evidence="4 7" id="KW-0547">Nucleotide-binding</keyword>
<dbReference type="AlphaFoldDB" id="A0A0D1BV84"/>
<feature type="binding site" evidence="7">
    <location>
        <position position="383"/>
    </location>
    <ligand>
        <name>Mg(2+)</name>
        <dbReference type="ChEBI" id="CHEBI:18420"/>
    </ligand>
</feature>
<feature type="binding site" evidence="7">
    <location>
        <begin position="330"/>
        <end position="334"/>
    </location>
    <ligand>
        <name>ATP</name>
        <dbReference type="ChEBI" id="CHEBI:30616"/>
    </ligand>
</feature>
<dbReference type="InterPro" id="IPR000890">
    <property type="entry name" value="Aliphatic_acid_kin_short-chain"/>
</dbReference>
<dbReference type="PROSITE" id="PS01075">
    <property type="entry name" value="ACETATE_KINASE_1"/>
    <property type="match status" value="1"/>
</dbReference>
<keyword evidence="5 7" id="KW-0418">Kinase</keyword>
<feature type="active site" description="Proton donor/acceptor" evidence="7">
    <location>
        <position position="147"/>
    </location>
</feature>
<feature type="binding site" evidence="7">
    <location>
        <position position="7"/>
    </location>
    <ligand>
        <name>Mg(2+)</name>
        <dbReference type="ChEBI" id="CHEBI:18420"/>
    </ligand>
</feature>
<dbReference type="GO" id="GO:0006083">
    <property type="term" value="P:acetate metabolic process"/>
    <property type="evidence" value="ECO:0007669"/>
    <property type="project" value="TreeGrafter"/>
</dbReference>
<dbReference type="CDD" id="cd24010">
    <property type="entry name" value="ASKHA_NBD_AcK_PK"/>
    <property type="match status" value="1"/>
</dbReference>
<keyword evidence="6 7" id="KW-0067">ATP-binding</keyword>